<evidence type="ECO:0000313" key="8">
    <source>
        <dbReference type="EMBL" id="GGG20361.1"/>
    </source>
</evidence>
<protein>
    <recommendedName>
        <fullName evidence="2 5">Cell shape-determining protein MreC</fullName>
    </recommendedName>
    <alternativeName>
        <fullName evidence="4 5">Cell shape protein MreC</fullName>
    </alternativeName>
</protein>
<comment type="caution">
    <text evidence="8">The sequence shown here is derived from an EMBL/GenBank/DDBJ whole genome shotgun (WGS) entry which is preliminary data.</text>
</comment>
<evidence type="ECO:0000259" key="7">
    <source>
        <dbReference type="Pfam" id="PF04085"/>
    </source>
</evidence>
<keyword evidence="6" id="KW-0175">Coiled coil</keyword>
<name>A0A917G2Y5_9BACL</name>
<dbReference type="Proteomes" id="UP000644756">
    <property type="component" value="Unassembled WGS sequence"/>
</dbReference>
<comment type="similarity">
    <text evidence="1 5">Belongs to the MreC family.</text>
</comment>
<feature type="domain" description="Rod shape-determining protein MreC beta-barrel core" evidence="7">
    <location>
        <begin position="129"/>
        <end position="282"/>
    </location>
</feature>
<dbReference type="GO" id="GO:0008360">
    <property type="term" value="P:regulation of cell shape"/>
    <property type="evidence" value="ECO:0007669"/>
    <property type="project" value="UniProtKB-KW"/>
</dbReference>
<evidence type="ECO:0000256" key="3">
    <source>
        <dbReference type="ARBA" id="ARBA00022960"/>
    </source>
</evidence>
<keyword evidence="9" id="KW-1185">Reference proteome</keyword>
<gene>
    <name evidence="8" type="primary">mreC</name>
    <name evidence="8" type="ORF">GCM10010916_41400</name>
</gene>
<evidence type="ECO:0000256" key="1">
    <source>
        <dbReference type="ARBA" id="ARBA00009369"/>
    </source>
</evidence>
<accession>A0A917G2Y5</accession>
<dbReference type="InterPro" id="IPR055342">
    <property type="entry name" value="MreC_beta-barrel_core"/>
</dbReference>
<feature type="coiled-coil region" evidence="6">
    <location>
        <begin position="72"/>
        <end position="116"/>
    </location>
</feature>
<dbReference type="AlphaFoldDB" id="A0A917G2Y5"/>
<evidence type="ECO:0000313" key="9">
    <source>
        <dbReference type="Proteomes" id="UP000644756"/>
    </source>
</evidence>
<comment type="function">
    <text evidence="5">Involved in formation and maintenance of cell shape.</text>
</comment>
<dbReference type="InterPro" id="IPR007221">
    <property type="entry name" value="MreC"/>
</dbReference>
<reference evidence="8" key="1">
    <citation type="journal article" date="2014" name="Int. J. Syst. Evol. Microbiol.">
        <title>Complete genome sequence of Corynebacterium casei LMG S-19264T (=DSM 44701T), isolated from a smear-ripened cheese.</title>
        <authorList>
            <consortium name="US DOE Joint Genome Institute (JGI-PGF)"/>
            <person name="Walter F."/>
            <person name="Albersmeier A."/>
            <person name="Kalinowski J."/>
            <person name="Ruckert C."/>
        </authorList>
    </citation>
    <scope>NUCLEOTIDE SEQUENCE</scope>
    <source>
        <strain evidence="8">CGMCC 1.12987</strain>
    </source>
</reference>
<dbReference type="Gene3D" id="2.40.10.340">
    <property type="entry name" value="Rod shape-determining protein MreC, domain 1"/>
    <property type="match status" value="1"/>
</dbReference>
<dbReference type="NCBIfam" id="TIGR00219">
    <property type="entry name" value="mreC"/>
    <property type="match status" value="1"/>
</dbReference>
<evidence type="ECO:0000256" key="5">
    <source>
        <dbReference type="PIRNR" id="PIRNR038471"/>
    </source>
</evidence>
<dbReference type="PIRSF" id="PIRSF038471">
    <property type="entry name" value="MreC"/>
    <property type="match status" value="1"/>
</dbReference>
<evidence type="ECO:0000256" key="2">
    <source>
        <dbReference type="ARBA" id="ARBA00013855"/>
    </source>
</evidence>
<organism evidence="8 9">
    <name type="scientific">Paenibacillus abyssi</name>
    <dbReference type="NCBI Taxonomy" id="1340531"/>
    <lineage>
        <taxon>Bacteria</taxon>
        <taxon>Bacillati</taxon>
        <taxon>Bacillota</taxon>
        <taxon>Bacilli</taxon>
        <taxon>Bacillales</taxon>
        <taxon>Paenibacillaceae</taxon>
        <taxon>Paenibacillus</taxon>
    </lineage>
</organism>
<dbReference type="InterPro" id="IPR042177">
    <property type="entry name" value="Cell/Rod_1"/>
</dbReference>
<sequence length="291" mass="32615">MIALFRMMRNKRLFSLMIGLILFIAVMGFSLGNRSNLSWPEKFINDTVSYVQQWFYKPAGYMAGLFEDIRMMRQLYEENEQLRTTVARYARDRSTYNFLQSENERLKDALGFTQEQMELYNYKYLIAQVISVSPDPYNKTIKINLGSKHGVRTNMAVTTVDGLVGLVSRVSPFSSTVTPITELNGQTKGIAATVTGKESESFGIIESFNSETGQLLMTKIEENDKLAVGDEVITSGLGNVFPRGVVIGSVVSRQVGDFGLTHTAHIEPAAKMDKLTEVFVVQVPGFEELDQ</sequence>
<dbReference type="GO" id="GO:0005886">
    <property type="term" value="C:plasma membrane"/>
    <property type="evidence" value="ECO:0007669"/>
    <property type="project" value="TreeGrafter"/>
</dbReference>
<dbReference type="EMBL" id="BMGR01000016">
    <property type="protein sequence ID" value="GGG20361.1"/>
    <property type="molecule type" value="Genomic_DNA"/>
</dbReference>
<dbReference type="InterPro" id="IPR042175">
    <property type="entry name" value="Cell/Rod_MreC_2"/>
</dbReference>
<dbReference type="PANTHER" id="PTHR34138:SF1">
    <property type="entry name" value="CELL SHAPE-DETERMINING PROTEIN MREC"/>
    <property type="match status" value="1"/>
</dbReference>
<dbReference type="Gene3D" id="2.40.10.350">
    <property type="entry name" value="Rod shape-determining protein MreC, domain 2"/>
    <property type="match status" value="1"/>
</dbReference>
<dbReference type="PANTHER" id="PTHR34138">
    <property type="entry name" value="CELL SHAPE-DETERMINING PROTEIN MREC"/>
    <property type="match status" value="1"/>
</dbReference>
<proteinExistence type="inferred from homology"/>
<reference evidence="8" key="2">
    <citation type="submission" date="2020-09" db="EMBL/GenBank/DDBJ databases">
        <authorList>
            <person name="Sun Q."/>
            <person name="Zhou Y."/>
        </authorList>
    </citation>
    <scope>NUCLEOTIDE SEQUENCE</scope>
    <source>
        <strain evidence="8">CGMCC 1.12987</strain>
    </source>
</reference>
<evidence type="ECO:0000256" key="6">
    <source>
        <dbReference type="SAM" id="Coils"/>
    </source>
</evidence>
<evidence type="ECO:0000256" key="4">
    <source>
        <dbReference type="ARBA" id="ARBA00032089"/>
    </source>
</evidence>
<keyword evidence="3 5" id="KW-0133">Cell shape</keyword>
<dbReference type="Pfam" id="PF04085">
    <property type="entry name" value="MreC"/>
    <property type="match status" value="1"/>
</dbReference>